<evidence type="ECO:0000313" key="2">
    <source>
        <dbReference type="Proteomes" id="UP000093501"/>
    </source>
</evidence>
<dbReference type="Proteomes" id="UP000093501">
    <property type="component" value="Unassembled WGS sequence"/>
</dbReference>
<evidence type="ECO:0000313" key="1">
    <source>
        <dbReference type="EMBL" id="OCL36553.1"/>
    </source>
</evidence>
<dbReference type="EMBL" id="MBQD01000011">
    <property type="protein sequence ID" value="OCL36553.1"/>
    <property type="molecule type" value="Genomic_DNA"/>
</dbReference>
<protein>
    <submittedName>
        <fullName evidence="1">Uncharacterized protein</fullName>
    </submittedName>
</protein>
<name>A0A1C0AQI3_9ACTN</name>
<reference evidence="2" key="1">
    <citation type="submission" date="2016-07" db="EMBL/GenBank/DDBJ databases">
        <authorList>
            <person name="Florea S."/>
            <person name="Webb J.S."/>
            <person name="Jaromczyk J."/>
            <person name="Schardl C.L."/>
        </authorList>
    </citation>
    <scope>NUCLEOTIDE SEQUENCE [LARGE SCALE GENOMIC DNA]</scope>
    <source>
        <strain evidence="2">IPBSL-7</strain>
    </source>
</reference>
<dbReference type="Pfam" id="PF08044">
    <property type="entry name" value="DUF1707"/>
    <property type="match status" value="1"/>
</dbReference>
<dbReference type="AlphaFoldDB" id="A0A1C0AQI3"/>
<comment type="caution">
    <text evidence="1">The sequence shown here is derived from an EMBL/GenBank/DDBJ whole genome shotgun (WGS) entry which is preliminary data.</text>
</comment>
<proteinExistence type="predicted"/>
<sequence length="269" mass="28163">MSELRPTFAERDRYLDLLSTAYADGRLDEKEFEARSNGVLAAVTHRDAMAQFEGLPRPAIAPVDQPPAAFRPQPGPPAVFEPRTNRRGLLVGGVAVVAVAGLGLAGVTVMRAPTSMSGGVEEMWMPGEFAIDSIFIDGVSEAMAALADRGFDQVAHLRVTMDQITGMATTERSPGEGAEFVFTPGGALDVTEDGVAGAPAGVPLAEVERWTATAVEATGFQASGEVVDLEMSAIDGAPHGTVWVSNGSSTGWAEIDANGELVSFQTVEE</sequence>
<gene>
    <name evidence="1" type="ORF">BCR15_01420</name>
</gene>
<accession>A0A1C0AQI3</accession>
<organism evidence="1 2">
    <name type="scientific">Tessaracoccus lapidicaptus</name>
    <dbReference type="NCBI Taxonomy" id="1427523"/>
    <lineage>
        <taxon>Bacteria</taxon>
        <taxon>Bacillati</taxon>
        <taxon>Actinomycetota</taxon>
        <taxon>Actinomycetes</taxon>
        <taxon>Propionibacteriales</taxon>
        <taxon>Propionibacteriaceae</taxon>
        <taxon>Tessaracoccus</taxon>
    </lineage>
</organism>
<keyword evidence="2" id="KW-1185">Reference proteome</keyword>
<dbReference type="InterPro" id="IPR012551">
    <property type="entry name" value="DUF1707_SHOCT-like"/>
</dbReference>
<dbReference type="RefSeq" id="WP_068750904.1">
    <property type="nucleotide sequence ID" value="NZ_LR214441.1"/>
</dbReference>